<evidence type="ECO:0000256" key="1">
    <source>
        <dbReference type="SAM" id="SignalP"/>
    </source>
</evidence>
<gene>
    <name evidence="2" type="ORF">CCHR01_14528</name>
</gene>
<dbReference type="EMBL" id="JAQOWY010000391">
    <property type="protein sequence ID" value="KAK1842845.1"/>
    <property type="molecule type" value="Genomic_DNA"/>
</dbReference>
<accession>A0AAD9A9F2</accession>
<protein>
    <recommendedName>
        <fullName evidence="4">Secreted protein</fullName>
    </recommendedName>
</protein>
<dbReference type="PANTHER" id="PTHR35605">
    <property type="entry name" value="ECP2 EFFECTOR PROTEIN DOMAIN-CONTAINING PROTEIN-RELATED"/>
    <property type="match status" value="1"/>
</dbReference>
<evidence type="ECO:0008006" key="4">
    <source>
        <dbReference type="Google" id="ProtNLM"/>
    </source>
</evidence>
<dbReference type="AlphaFoldDB" id="A0AAD9A9F2"/>
<keyword evidence="1" id="KW-0732">Signal</keyword>
<dbReference type="PANTHER" id="PTHR35605:SF1">
    <property type="entry name" value="ECP2 EFFECTOR PROTEIN DOMAIN-CONTAINING PROTEIN-RELATED"/>
    <property type="match status" value="1"/>
</dbReference>
<name>A0AAD9A9F2_9PEZI</name>
<evidence type="ECO:0000313" key="2">
    <source>
        <dbReference type="EMBL" id="KAK1842845.1"/>
    </source>
</evidence>
<proteinExistence type="predicted"/>
<reference evidence="2" key="1">
    <citation type="submission" date="2023-01" db="EMBL/GenBank/DDBJ databases">
        <title>Colletotrichum chrysophilum M932 genome sequence.</title>
        <authorList>
            <person name="Baroncelli R."/>
        </authorList>
    </citation>
    <scope>NUCLEOTIDE SEQUENCE</scope>
    <source>
        <strain evidence="2">M932</strain>
    </source>
</reference>
<organism evidence="2 3">
    <name type="scientific">Colletotrichum chrysophilum</name>
    <dbReference type="NCBI Taxonomy" id="1836956"/>
    <lineage>
        <taxon>Eukaryota</taxon>
        <taxon>Fungi</taxon>
        <taxon>Dikarya</taxon>
        <taxon>Ascomycota</taxon>
        <taxon>Pezizomycotina</taxon>
        <taxon>Sordariomycetes</taxon>
        <taxon>Hypocreomycetidae</taxon>
        <taxon>Glomerellales</taxon>
        <taxon>Glomerellaceae</taxon>
        <taxon>Colletotrichum</taxon>
        <taxon>Colletotrichum gloeosporioides species complex</taxon>
    </lineage>
</organism>
<feature type="chain" id="PRO_5042130486" description="Secreted protein" evidence="1">
    <location>
        <begin position="19"/>
        <end position="197"/>
    </location>
</feature>
<sequence>MKIITATALSLMITRILGQESSIPGYGVDEIEWEVETAPGAGFVSVNGTIENVGAEVTKINPNFREDYGLDNGTLSEVIAASSSHEKRQAIVREFSHECFGKWGPADRGRVREGIEYLYRVNGRPKNGPGPGNCGRVSCSDFAAIWWCNDAPVTKELVSFSEAIGVRWNVYGSAQTQRLVDFALETTPWIVATKFDW</sequence>
<comment type="caution">
    <text evidence="2">The sequence shown here is derived from an EMBL/GenBank/DDBJ whole genome shotgun (WGS) entry which is preliminary data.</text>
</comment>
<dbReference type="Proteomes" id="UP001243330">
    <property type="component" value="Unassembled WGS sequence"/>
</dbReference>
<evidence type="ECO:0000313" key="3">
    <source>
        <dbReference type="Proteomes" id="UP001243330"/>
    </source>
</evidence>
<feature type="signal peptide" evidence="1">
    <location>
        <begin position="1"/>
        <end position="18"/>
    </location>
</feature>
<keyword evidence="3" id="KW-1185">Reference proteome</keyword>